<evidence type="ECO:0000256" key="1">
    <source>
        <dbReference type="SAM" id="MobiDB-lite"/>
    </source>
</evidence>
<feature type="compositionally biased region" description="Basic and acidic residues" evidence="1">
    <location>
        <begin position="98"/>
        <end position="116"/>
    </location>
</feature>
<dbReference type="Proteomes" id="UP001180754">
    <property type="component" value="Unassembled WGS sequence"/>
</dbReference>
<evidence type="ECO:0000313" key="3">
    <source>
        <dbReference type="Proteomes" id="UP001180754"/>
    </source>
</evidence>
<sequence>MRPAPRTVPTAGRHGLHGLHGLHRLHRLHRFAGTLILLLAVLLALVPADTARAASGPVPAPATATAPAATHAARPDPGPRADDPGAAGCAAQARVRHDRPCDRPYPPDHHATDPRGTDAGPAVGIRASAPSACAPLTSGQSAHQRGRAPPAPSGT</sequence>
<protein>
    <submittedName>
        <fullName evidence="2">Uncharacterized protein</fullName>
    </submittedName>
</protein>
<reference evidence="2" key="1">
    <citation type="submission" date="2024-05" db="EMBL/GenBank/DDBJ databases">
        <title>30 novel species of actinomycetes from the DSMZ collection.</title>
        <authorList>
            <person name="Nouioui I."/>
        </authorList>
    </citation>
    <scope>NUCLEOTIDE SEQUENCE</scope>
    <source>
        <strain evidence="2">DSM 41529</strain>
    </source>
</reference>
<accession>A0ABU2X665</accession>
<dbReference type="EMBL" id="JAVRFD010000001">
    <property type="protein sequence ID" value="MDT0541401.1"/>
    <property type="molecule type" value="Genomic_DNA"/>
</dbReference>
<feature type="region of interest" description="Disordered" evidence="1">
    <location>
        <begin position="53"/>
        <end position="155"/>
    </location>
</feature>
<gene>
    <name evidence="2" type="ORF">RND15_01555</name>
</gene>
<comment type="caution">
    <text evidence="2">The sequence shown here is derived from an EMBL/GenBank/DDBJ whole genome shotgun (WGS) entry which is preliminary data.</text>
</comment>
<name>A0ABU2X665_9ACTN</name>
<keyword evidence="3" id="KW-1185">Reference proteome</keyword>
<feature type="compositionally biased region" description="Basic and acidic residues" evidence="1">
    <location>
        <begin position="73"/>
        <end position="83"/>
    </location>
</feature>
<dbReference type="RefSeq" id="WP_311721669.1">
    <property type="nucleotide sequence ID" value="NZ_JAVRFD010000001.1"/>
</dbReference>
<organism evidence="2 3">
    <name type="scientific">Streptomyces lonegramiae</name>
    <dbReference type="NCBI Taxonomy" id="3075524"/>
    <lineage>
        <taxon>Bacteria</taxon>
        <taxon>Bacillati</taxon>
        <taxon>Actinomycetota</taxon>
        <taxon>Actinomycetes</taxon>
        <taxon>Kitasatosporales</taxon>
        <taxon>Streptomycetaceae</taxon>
        <taxon>Streptomyces</taxon>
    </lineage>
</organism>
<feature type="compositionally biased region" description="Low complexity" evidence="1">
    <location>
        <begin position="84"/>
        <end position="93"/>
    </location>
</feature>
<feature type="compositionally biased region" description="Low complexity" evidence="1">
    <location>
        <begin position="53"/>
        <end position="72"/>
    </location>
</feature>
<proteinExistence type="predicted"/>
<evidence type="ECO:0000313" key="2">
    <source>
        <dbReference type="EMBL" id="MDT0541401.1"/>
    </source>
</evidence>